<sequence>MERENRLEEGRLVNVNANAIYDIAVPLMPSTTAPPPARQLTIQTLDGHGPFIRHRQDTIAADLINGARVVTSRKKPKQLKESTFLWSDVASYVTTTEQPPKLPEMESMSSGNSATDGEEAIELVQELSNMPPIPETIDGEPIDYLDGSDAIDQPVESLPPGYLTKDTPMDFVGTEIDNPTTPHRSRMYGVVGSSHDKDRQVRKALEEKERLRHLQKQRLKEAREREERRIEEERKMLEERKKLEEERLKLEREEQKKREEEERIAREKWERQLQEKILEERQKREKAEKERRRLEEERRKAEEMRKEGNRGVEEEEDRGGDEDARGDREEAARRRKAATRGAREEREKKRQEEEQERRKKEEEVRLEEERLAREEASLQRQEDEDKQQRIQDEEKRKEKEKEKRDKEKNDDDYDDEDNEGEESDEESDEQPSIKVLPPITQSSTNAGSFVQIPVHEYASILEKAQGTEQQDQLRLQQLMALQQTRLQSGVSQFSPFLDSASNSNNPLYSVYSLPFKKKMV</sequence>
<feature type="region of interest" description="Disordered" evidence="1">
    <location>
        <begin position="280"/>
        <end position="444"/>
    </location>
</feature>
<dbReference type="WBParaSite" id="MBELARI_LOCUS6121">
    <property type="protein sequence ID" value="MBELARI_LOCUS6121"/>
    <property type="gene ID" value="MBELARI_LOCUS6121"/>
</dbReference>
<dbReference type="AlphaFoldDB" id="A0AAF3FH11"/>
<organism evidence="2 3">
    <name type="scientific">Mesorhabditis belari</name>
    <dbReference type="NCBI Taxonomy" id="2138241"/>
    <lineage>
        <taxon>Eukaryota</taxon>
        <taxon>Metazoa</taxon>
        <taxon>Ecdysozoa</taxon>
        <taxon>Nematoda</taxon>
        <taxon>Chromadorea</taxon>
        <taxon>Rhabditida</taxon>
        <taxon>Rhabditina</taxon>
        <taxon>Rhabditomorpha</taxon>
        <taxon>Rhabditoidea</taxon>
        <taxon>Rhabditidae</taxon>
        <taxon>Mesorhabditinae</taxon>
        <taxon>Mesorhabditis</taxon>
    </lineage>
</organism>
<name>A0AAF3FH11_9BILA</name>
<protein>
    <submittedName>
        <fullName evidence="3">Uncharacterized protein</fullName>
    </submittedName>
</protein>
<feature type="compositionally biased region" description="Basic and acidic residues" evidence="1">
    <location>
        <begin position="280"/>
        <end position="312"/>
    </location>
</feature>
<feature type="region of interest" description="Disordered" evidence="1">
    <location>
        <begin position="176"/>
        <end position="265"/>
    </location>
</feature>
<accession>A0AAF3FH11</accession>
<evidence type="ECO:0000313" key="3">
    <source>
        <dbReference type="WBParaSite" id="MBELARI_LOCUS6121"/>
    </source>
</evidence>
<evidence type="ECO:0000256" key="1">
    <source>
        <dbReference type="SAM" id="MobiDB-lite"/>
    </source>
</evidence>
<feature type="compositionally biased region" description="Basic and acidic residues" evidence="1">
    <location>
        <begin position="194"/>
        <end position="265"/>
    </location>
</feature>
<feature type="compositionally biased region" description="Basic and acidic residues" evidence="1">
    <location>
        <begin position="341"/>
        <end position="409"/>
    </location>
</feature>
<keyword evidence="2" id="KW-1185">Reference proteome</keyword>
<feature type="compositionally biased region" description="Basic and acidic residues" evidence="1">
    <location>
        <begin position="321"/>
        <end position="332"/>
    </location>
</feature>
<evidence type="ECO:0000313" key="2">
    <source>
        <dbReference type="Proteomes" id="UP000887575"/>
    </source>
</evidence>
<proteinExistence type="predicted"/>
<reference evidence="3" key="1">
    <citation type="submission" date="2024-02" db="UniProtKB">
        <authorList>
            <consortium name="WormBaseParasite"/>
        </authorList>
    </citation>
    <scope>IDENTIFICATION</scope>
</reference>
<dbReference type="Proteomes" id="UP000887575">
    <property type="component" value="Unassembled WGS sequence"/>
</dbReference>
<feature type="compositionally biased region" description="Acidic residues" evidence="1">
    <location>
        <begin position="410"/>
        <end position="429"/>
    </location>
</feature>